<protein>
    <submittedName>
        <fullName evidence="2">Uncharacterized protein</fullName>
    </submittedName>
</protein>
<keyword evidence="3" id="KW-1185">Reference proteome</keyword>
<feature type="compositionally biased region" description="Basic residues" evidence="1">
    <location>
        <begin position="74"/>
        <end position="87"/>
    </location>
</feature>
<reference evidence="2" key="2">
    <citation type="submission" date="2021-02" db="EMBL/GenBank/DDBJ databases">
        <authorList>
            <person name="Kimball J.A."/>
            <person name="Haas M.W."/>
            <person name="Macchietto M."/>
            <person name="Kono T."/>
            <person name="Duquette J."/>
            <person name="Shao M."/>
        </authorList>
    </citation>
    <scope>NUCLEOTIDE SEQUENCE</scope>
    <source>
        <tissue evidence="2">Fresh leaf tissue</tissue>
    </source>
</reference>
<evidence type="ECO:0000313" key="2">
    <source>
        <dbReference type="EMBL" id="KAG8054156.1"/>
    </source>
</evidence>
<organism evidence="2 3">
    <name type="scientific">Zizania palustris</name>
    <name type="common">Northern wild rice</name>
    <dbReference type="NCBI Taxonomy" id="103762"/>
    <lineage>
        <taxon>Eukaryota</taxon>
        <taxon>Viridiplantae</taxon>
        <taxon>Streptophyta</taxon>
        <taxon>Embryophyta</taxon>
        <taxon>Tracheophyta</taxon>
        <taxon>Spermatophyta</taxon>
        <taxon>Magnoliopsida</taxon>
        <taxon>Liliopsida</taxon>
        <taxon>Poales</taxon>
        <taxon>Poaceae</taxon>
        <taxon>BOP clade</taxon>
        <taxon>Oryzoideae</taxon>
        <taxon>Oryzeae</taxon>
        <taxon>Zizaniinae</taxon>
        <taxon>Zizania</taxon>
    </lineage>
</organism>
<feature type="compositionally biased region" description="Low complexity" evidence="1">
    <location>
        <begin position="64"/>
        <end position="73"/>
    </location>
</feature>
<name>A0A8J5SB90_ZIZPA</name>
<proteinExistence type="predicted"/>
<dbReference type="Proteomes" id="UP000729402">
    <property type="component" value="Unassembled WGS sequence"/>
</dbReference>
<comment type="caution">
    <text evidence="2">The sequence shown here is derived from an EMBL/GenBank/DDBJ whole genome shotgun (WGS) entry which is preliminary data.</text>
</comment>
<evidence type="ECO:0000313" key="3">
    <source>
        <dbReference type="Proteomes" id="UP000729402"/>
    </source>
</evidence>
<reference evidence="2" key="1">
    <citation type="journal article" date="2021" name="bioRxiv">
        <title>Whole Genome Assembly and Annotation of Northern Wild Rice, Zizania palustris L., Supports a Whole Genome Duplication in the Zizania Genus.</title>
        <authorList>
            <person name="Haas M."/>
            <person name="Kono T."/>
            <person name="Macchietto M."/>
            <person name="Millas R."/>
            <person name="McGilp L."/>
            <person name="Shao M."/>
            <person name="Duquette J."/>
            <person name="Hirsch C.N."/>
            <person name="Kimball J."/>
        </authorList>
    </citation>
    <scope>NUCLEOTIDE SEQUENCE</scope>
    <source>
        <tissue evidence="2">Fresh leaf tissue</tissue>
    </source>
</reference>
<accession>A0A8J5SB90</accession>
<feature type="compositionally biased region" description="Low complexity" evidence="1">
    <location>
        <begin position="20"/>
        <end position="42"/>
    </location>
</feature>
<evidence type="ECO:0000256" key="1">
    <source>
        <dbReference type="SAM" id="MobiDB-lite"/>
    </source>
</evidence>
<feature type="region of interest" description="Disordered" evidence="1">
    <location>
        <begin position="1"/>
        <end position="87"/>
    </location>
</feature>
<dbReference type="EMBL" id="JAAALK010000288">
    <property type="protein sequence ID" value="KAG8054156.1"/>
    <property type="molecule type" value="Genomic_DNA"/>
</dbReference>
<sequence>MAGQLVRAAPSPADGHLTKSSAASPSPTASSPATAGSDASDPTLLRRARSPPHPLDVVANRELAGAASSASKAMSRRRVRRRGGGLS</sequence>
<gene>
    <name evidence="2" type="ORF">GUJ93_ZPchr0001g30393</name>
</gene>
<dbReference type="AlphaFoldDB" id="A0A8J5SB90"/>